<evidence type="ECO:0000256" key="4">
    <source>
        <dbReference type="ARBA" id="ARBA00019143"/>
    </source>
</evidence>
<dbReference type="SUPFAM" id="SSF53756">
    <property type="entry name" value="UDP-Glycosyltransferase/glycogen phosphorylase"/>
    <property type="match status" value="1"/>
</dbReference>
<dbReference type="InterPro" id="IPR029489">
    <property type="entry name" value="OGT/SEC/SPY_C"/>
</dbReference>
<evidence type="ECO:0000256" key="3">
    <source>
        <dbReference type="ARBA" id="ARBA00011970"/>
    </source>
</evidence>
<evidence type="ECO:0000256" key="7">
    <source>
        <dbReference type="ARBA" id="ARBA00022737"/>
    </source>
</evidence>
<dbReference type="GO" id="GO:0097363">
    <property type="term" value="F:protein O-acetylglucosaminyltransferase activity"/>
    <property type="evidence" value="ECO:0007669"/>
    <property type="project" value="UniProtKB-EC"/>
</dbReference>
<feature type="region of interest" description="Disordered" evidence="11">
    <location>
        <begin position="1"/>
        <end position="36"/>
    </location>
</feature>
<evidence type="ECO:0000256" key="2">
    <source>
        <dbReference type="ARBA" id="ARBA00005386"/>
    </source>
</evidence>
<dbReference type="Pfam" id="PF13844">
    <property type="entry name" value="Glyco_transf_41"/>
    <property type="match status" value="2"/>
</dbReference>
<proteinExistence type="inferred from homology"/>
<feature type="compositionally biased region" description="Basic residues" evidence="11">
    <location>
        <begin position="1"/>
        <end position="17"/>
    </location>
</feature>
<name>A0A1G8SZL0_9GAMM</name>
<dbReference type="Gene3D" id="1.25.40.10">
    <property type="entry name" value="Tetratricopeptide repeat domain"/>
    <property type="match status" value="1"/>
</dbReference>
<dbReference type="EC" id="2.4.1.255" evidence="3"/>
<dbReference type="EMBL" id="FNES01000004">
    <property type="protein sequence ID" value="SDJ34583.1"/>
    <property type="molecule type" value="Genomic_DNA"/>
</dbReference>
<dbReference type="UniPathway" id="UPA00378"/>
<dbReference type="Gene3D" id="3.40.50.300">
    <property type="entry name" value="P-loop containing nucleotide triphosphate hydrolases"/>
    <property type="match status" value="1"/>
</dbReference>
<feature type="repeat" description="TPR" evidence="10">
    <location>
        <begin position="206"/>
        <end position="239"/>
    </location>
</feature>
<dbReference type="GO" id="GO:0009740">
    <property type="term" value="P:gibberellic acid mediated signaling pathway"/>
    <property type="evidence" value="ECO:0007669"/>
    <property type="project" value="UniProtKB-KW"/>
</dbReference>
<feature type="repeat" description="TPR" evidence="10">
    <location>
        <begin position="70"/>
        <end position="103"/>
    </location>
</feature>
<dbReference type="InterPro" id="IPR011990">
    <property type="entry name" value="TPR-like_helical_dom_sf"/>
</dbReference>
<keyword evidence="14" id="KW-1185">Reference proteome</keyword>
<evidence type="ECO:0000259" key="12">
    <source>
        <dbReference type="Pfam" id="PF13844"/>
    </source>
</evidence>
<feature type="domain" description="O-GlcNAc transferase C-terminal" evidence="12">
    <location>
        <begin position="286"/>
        <end position="435"/>
    </location>
</feature>
<evidence type="ECO:0000256" key="9">
    <source>
        <dbReference type="ARBA" id="ARBA00022941"/>
    </source>
</evidence>
<dbReference type="RefSeq" id="WP_176761474.1">
    <property type="nucleotide sequence ID" value="NZ_FNES01000004.1"/>
</dbReference>
<dbReference type="PROSITE" id="PS50005">
    <property type="entry name" value="TPR"/>
    <property type="match status" value="3"/>
</dbReference>
<dbReference type="PROSITE" id="PS50293">
    <property type="entry name" value="TPR_REGION"/>
    <property type="match status" value="1"/>
</dbReference>
<dbReference type="Pfam" id="PF00515">
    <property type="entry name" value="TPR_1"/>
    <property type="match status" value="1"/>
</dbReference>
<evidence type="ECO:0000256" key="11">
    <source>
        <dbReference type="SAM" id="MobiDB-lite"/>
    </source>
</evidence>
<reference evidence="13 14" key="1">
    <citation type="submission" date="2016-10" db="EMBL/GenBank/DDBJ databases">
        <authorList>
            <person name="de Groot N.N."/>
        </authorList>
    </citation>
    <scope>NUCLEOTIDE SEQUENCE [LARGE SCALE GENOMIC DNA]</scope>
    <source>
        <strain evidence="13 14">CGMCC 1.6133</strain>
    </source>
</reference>
<dbReference type="STRING" id="376427.SAMN04487954_104147"/>
<organism evidence="13 14">
    <name type="scientific">Billgrantia gudaonensis</name>
    <dbReference type="NCBI Taxonomy" id="376427"/>
    <lineage>
        <taxon>Bacteria</taxon>
        <taxon>Pseudomonadati</taxon>
        <taxon>Pseudomonadota</taxon>
        <taxon>Gammaproteobacteria</taxon>
        <taxon>Oceanospirillales</taxon>
        <taxon>Halomonadaceae</taxon>
        <taxon>Billgrantia</taxon>
    </lineage>
</organism>
<dbReference type="PANTHER" id="PTHR44835">
    <property type="entry name" value="UDP-N-ACETYLGLUCOSAMINE--PEPTIDE N-ACETYLGLUCOSAMINYLTRANSFERASE SPINDLY-RELATED"/>
    <property type="match status" value="1"/>
</dbReference>
<dbReference type="Pfam" id="PF13432">
    <property type="entry name" value="TPR_16"/>
    <property type="match status" value="2"/>
</dbReference>
<dbReference type="InterPro" id="IPR027417">
    <property type="entry name" value="P-loop_NTPase"/>
</dbReference>
<dbReference type="SUPFAM" id="SSF52540">
    <property type="entry name" value="P-loop containing nucleoside triphosphate hydrolases"/>
    <property type="match status" value="1"/>
</dbReference>
<feature type="domain" description="O-GlcNAc transferase C-terminal" evidence="12">
    <location>
        <begin position="463"/>
        <end position="632"/>
    </location>
</feature>
<evidence type="ECO:0000256" key="1">
    <source>
        <dbReference type="ARBA" id="ARBA00004922"/>
    </source>
</evidence>
<keyword evidence="7" id="KW-0677">Repeat</keyword>
<dbReference type="SMART" id="SM00671">
    <property type="entry name" value="SEL1"/>
    <property type="match status" value="3"/>
</dbReference>
<keyword evidence="8 10" id="KW-0802">TPR repeat</keyword>
<dbReference type="SMART" id="SM00028">
    <property type="entry name" value="TPR"/>
    <property type="match status" value="4"/>
</dbReference>
<dbReference type="AlphaFoldDB" id="A0A1G8SZL0"/>
<dbReference type="Proteomes" id="UP000198525">
    <property type="component" value="Unassembled WGS sequence"/>
</dbReference>
<accession>A0A1G8SZL0</accession>
<dbReference type="InterPro" id="IPR006597">
    <property type="entry name" value="Sel1-like"/>
</dbReference>
<evidence type="ECO:0000256" key="6">
    <source>
        <dbReference type="ARBA" id="ARBA00022679"/>
    </source>
</evidence>
<dbReference type="Pfam" id="PF13469">
    <property type="entry name" value="Sulfotransfer_3"/>
    <property type="match status" value="1"/>
</dbReference>
<protein>
    <recommendedName>
        <fullName evidence="4">Probable UDP-N-acetylglucosamine--peptide N-acetylglucosaminyltransferase SPINDLY</fullName>
        <ecNumber evidence="3">2.4.1.255</ecNumber>
    </recommendedName>
</protein>
<dbReference type="Gene3D" id="3.40.50.11380">
    <property type="match status" value="1"/>
</dbReference>
<gene>
    <name evidence="13" type="ORF">SAMN04487954_104147</name>
</gene>
<comment type="pathway">
    <text evidence="1">Protein modification; protein glycosylation.</text>
</comment>
<evidence type="ECO:0000256" key="8">
    <source>
        <dbReference type="ARBA" id="ARBA00022803"/>
    </source>
</evidence>
<sequence>MARKKTRQKQSVRKSSAKRTSPAPNRMPRHADLGVPKPEVDHFMALYKAKRLSEAEREAQAMTERYPESAFAWKALGTTLLEDGRVEPALKYLHRSVELDDSDPLSLTSLSAVYYQQGDNEQAVRYQSRAVDLQPDYAPAQYRLAEMLQMAGKHFKALEHAKKAQELGYDDFRSRVLVGALLYQTKYFSEALVIYEQLEKDYPGSAPVYNNLGNLYKDIGQYELSEVYYKKALDAQPSYVMAYSNIFFAKHYNPNASQQEIIEFAKGWDQHFALAEMPAPDSSRDVAKPLRVGMISSGFRIHPVGQMIATALEHSRPDIHFYAYATNDYDDYVTQKIRESTRVWRPVRHLSQEALAQQIRDDAIDILIDLSGHGDGNCLQAISMRPAPLCIKWVGGLVNTMGLSSIDYLLSDSIETPEGVDDQYTEKLIRLPDDYICYMPCPYAPNTSSLPAIKNGYITLGCLNNPAKIGERLLAEWARLMLELPESRLLLRGAQYESEDFCRGIRETLGEQGIEEYRIILEGPARHQEFLETYQRIDIALDTWPYSGGLTTCEAMLMGVPVVTLPGPTFAGRHSATHLINAGLQELVASNWEEYRQRVLELANDLPNLAVIRAGLRTILHYSPVCDAPRFANHFNNALRAVWVRYCEGKEPEALTFNKEGELWFEDDKQPIELPEARSEEEVESESFEWQLDEPITIIDNAAVLPRHPDYPKWMASGHLAVISFDPASLLNNRVEKLQEYGELHHYPHALLGDGHPATLYATLDAEKGSTLRPLPEDLQPEYLRDKLKVLTELSINTVALDQIEGLPSVDMLVLDDLHDAMKVLENGEQTLKNTLLLQMKVSFQPTHERQPSLAEMQHWAIRNGFRFYRFNNEYHRNYLPESVPIEKRQACELVSAEAIFLPSHQRLSKLSSLERKKLAFFLDTVLGYSDIAYFLMFHLGSQGMECIGISEVERNSLALSRSGCVPNVNPEEQCLSLEEIERLAGESSDDEHCFYHYPYNSEYFISNKSSFWNSLDIVFVVGCGHSGTTLISSILSNHPDIYCLPYESEAFINGNSYSIILDYAYKEIYDSVGAEPKVVVEKTPRHIHEFDRISRLFPKARFIVPVRDGRDVAYSINKRIGSLREGISRWVRDNYEVSRIKDSSNVFFYRHEDLVDAPDKTMEEMLRFIGVEYVPELANAKRENKWRANNHKDRRGLSDSLIKKRNNQIRSKLYRNTGEWREGLSPVDISFLEGAFNKGEAFDLMREFGYF</sequence>
<comment type="similarity">
    <text evidence="2">Belongs to the glycosyltransferase 41 family. O-GlcNAc transferase subfamily.</text>
</comment>
<dbReference type="InterPro" id="IPR051939">
    <property type="entry name" value="Glycosyltr_41/O-GlcNAc_trsf"/>
</dbReference>
<evidence type="ECO:0000313" key="13">
    <source>
        <dbReference type="EMBL" id="SDJ34583.1"/>
    </source>
</evidence>
<evidence type="ECO:0000313" key="14">
    <source>
        <dbReference type="Proteomes" id="UP000198525"/>
    </source>
</evidence>
<dbReference type="InterPro" id="IPR019734">
    <property type="entry name" value="TPR_rpt"/>
</dbReference>
<dbReference type="SUPFAM" id="SSF48452">
    <property type="entry name" value="TPR-like"/>
    <property type="match status" value="1"/>
</dbReference>
<evidence type="ECO:0000256" key="5">
    <source>
        <dbReference type="ARBA" id="ARBA00022676"/>
    </source>
</evidence>
<dbReference type="PANTHER" id="PTHR44835:SF1">
    <property type="entry name" value="PROTEIN O-GLCNAC TRANSFERASE"/>
    <property type="match status" value="1"/>
</dbReference>
<keyword evidence="9" id="KW-0939">Gibberellin signaling pathway</keyword>
<keyword evidence="5" id="KW-0328">Glycosyltransferase</keyword>
<dbReference type="Gene3D" id="3.40.50.2000">
    <property type="entry name" value="Glycogen Phosphorylase B"/>
    <property type="match status" value="1"/>
</dbReference>
<evidence type="ECO:0000256" key="10">
    <source>
        <dbReference type="PROSITE-ProRule" id="PRU00339"/>
    </source>
</evidence>
<keyword evidence="6 13" id="KW-0808">Transferase</keyword>
<feature type="repeat" description="TPR" evidence="10">
    <location>
        <begin position="104"/>
        <end position="137"/>
    </location>
</feature>